<reference evidence="2" key="1">
    <citation type="journal article" date="2022" name="Plant J.">
        <title>Strategies of tolerance reflected in two North American maple genomes.</title>
        <authorList>
            <person name="McEvoy S.L."/>
            <person name="Sezen U.U."/>
            <person name="Trouern-Trend A."/>
            <person name="McMahon S.M."/>
            <person name="Schaberg P.G."/>
            <person name="Yang J."/>
            <person name="Wegrzyn J.L."/>
            <person name="Swenson N.G."/>
        </authorList>
    </citation>
    <scope>NUCLEOTIDE SEQUENCE</scope>
    <source>
        <strain evidence="2">NS2018</strain>
    </source>
</reference>
<keyword evidence="3" id="KW-1185">Reference proteome</keyword>
<dbReference type="GO" id="GO:0003676">
    <property type="term" value="F:nucleic acid binding"/>
    <property type="evidence" value="ECO:0007669"/>
    <property type="project" value="InterPro"/>
</dbReference>
<dbReference type="EMBL" id="JAUESC010000381">
    <property type="protein sequence ID" value="KAK0589552.1"/>
    <property type="molecule type" value="Genomic_DNA"/>
</dbReference>
<protein>
    <recommendedName>
        <fullName evidence="1">RNase H type-1 domain-containing protein</fullName>
    </recommendedName>
</protein>
<dbReference type="SUPFAM" id="SSF53098">
    <property type="entry name" value="Ribonuclease H-like"/>
    <property type="match status" value="1"/>
</dbReference>
<dbReference type="AlphaFoldDB" id="A0AA39S8R5"/>
<dbReference type="PANTHER" id="PTHR47723">
    <property type="entry name" value="OS05G0353850 PROTEIN"/>
    <property type="match status" value="1"/>
</dbReference>
<comment type="caution">
    <text evidence="2">The sequence shown here is derived from an EMBL/GenBank/DDBJ whole genome shotgun (WGS) entry which is preliminary data.</text>
</comment>
<dbReference type="InterPro" id="IPR053151">
    <property type="entry name" value="RNase_H-like"/>
</dbReference>
<dbReference type="PANTHER" id="PTHR47723:SF19">
    <property type="entry name" value="POLYNUCLEOTIDYL TRANSFERASE, RIBONUCLEASE H-LIKE SUPERFAMILY PROTEIN"/>
    <property type="match status" value="1"/>
</dbReference>
<evidence type="ECO:0000313" key="2">
    <source>
        <dbReference type="EMBL" id="KAK0589552.1"/>
    </source>
</evidence>
<evidence type="ECO:0000313" key="3">
    <source>
        <dbReference type="Proteomes" id="UP001168877"/>
    </source>
</evidence>
<dbReference type="InterPro" id="IPR036397">
    <property type="entry name" value="RNaseH_sf"/>
</dbReference>
<gene>
    <name evidence="2" type="ORF">LWI29_015729</name>
</gene>
<accession>A0AA39S8R5</accession>
<dbReference type="Proteomes" id="UP001168877">
    <property type="component" value="Unassembled WGS sequence"/>
</dbReference>
<feature type="domain" description="RNase H type-1" evidence="1">
    <location>
        <begin position="84"/>
        <end position="213"/>
    </location>
</feature>
<dbReference type="InterPro" id="IPR012337">
    <property type="entry name" value="RNaseH-like_sf"/>
</dbReference>
<dbReference type="InterPro" id="IPR044730">
    <property type="entry name" value="RNase_H-like_dom_plant"/>
</dbReference>
<dbReference type="GO" id="GO:0004523">
    <property type="term" value="F:RNA-DNA hybrid ribonuclease activity"/>
    <property type="evidence" value="ECO:0007669"/>
    <property type="project" value="InterPro"/>
</dbReference>
<organism evidence="2 3">
    <name type="scientific">Acer saccharum</name>
    <name type="common">Sugar maple</name>
    <dbReference type="NCBI Taxonomy" id="4024"/>
    <lineage>
        <taxon>Eukaryota</taxon>
        <taxon>Viridiplantae</taxon>
        <taxon>Streptophyta</taxon>
        <taxon>Embryophyta</taxon>
        <taxon>Tracheophyta</taxon>
        <taxon>Spermatophyta</taxon>
        <taxon>Magnoliopsida</taxon>
        <taxon>eudicotyledons</taxon>
        <taxon>Gunneridae</taxon>
        <taxon>Pentapetalae</taxon>
        <taxon>rosids</taxon>
        <taxon>malvids</taxon>
        <taxon>Sapindales</taxon>
        <taxon>Sapindaceae</taxon>
        <taxon>Hippocastanoideae</taxon>
        <taxon>Acereae</taxon>
        <taxon>Acer</taxon>
    </lineage>
</organism>
<reference evidence="2" key="2">
    <citation type="submission" date="2023-06" db="EMBL/GenBank/DDBJ databases">
        <authorList>
            <person name="Swenson N.G."/>
            <person name="Wegrzyn J.L."/>
            <person name="Mcevoy S.L."/>
        </authorList>
    </citation>
    <scope>NUCLEOTIDE SEQUENCE</scope>
    <source>
        <strain evidence="2">NS2018</strain>
        <tissue evidence="2">Leaf</tissue>
    </source>
</reference>
<name>A0AA39S8R5_ACESA</name>
<proteinExistence type="predicted"/>
<dbReference type="Gene3D" id="3.30.420.10">
    <property type="entry name" value="Ribonuclease H-like superfamily/Ribonuclease H"/>
    <property type="match status" value="1"/>
</dbReference>
<dbReference type="Pfam" id="PF13456">
    <property type="entry name" value="RVT_3"/>
    <property type="match status" value="1"/>
</dbReference>
<evidence type="ECO:0000259" key="1">
    <source>
        <dbReference type="PROSITE" id="PS50879"/>
    </source>
</evidence>
<dbReference type="CDD" id="cd06222">
    <property type="entry name" value="RNase_H_like"/>
    <property type="match status" value="1"/>
</dbReference>
<dbReference type="PROSITE" id="PS50879">
    <property type="entry name" value="RNASE_H_1"/>
    <property type="match status" value="1"/>
</dbReference>
<sequence>MGLIPCLVIWRLWRRRCATRLEGKLESISDVWLSIKHWVQILSNSLTEVRHWNYSDDCVMRNMEVQILLRKQKKIQVLRWLKPAPGRLKLNLDGSSLGNPGPAGGGGVLRDSSGNFIFGFSKFFGSCSNNEAELRAVVEGIFICKHLGHDGIDIECDYDIVVSWIRSRICNLWYLWDFWDQLIDLLKGFDFSIHHFYRECNKVADALTRYGASGRNNVFSSSSQLPGVIKGFLHLDKLDLLVVEAQVSVSCHNNEGCKEYKCKQGRTPHCIERQCSCNVQTILDIDALEECYSELDCKCPLPTCNKCIDHVCLCICGGPGGD</sequence>
<dbReference type="InterPro" id="IPR002156">
    <property type="entry name" value="RNaseH_domain"/>
</dbReference>